<reference evidence="4 5" key="1">
    <citation type="journal article" date="2014" name="Int. J. Syst. Evol. Microbiol.">
        <title>Listeria floridensis sp. nov., Listeria aquatica sp. nov., Listeria cornellensis sp. nov., Listeria riparia sp. nov. and Listeria grandensis sp. nov., from agricultural and natural environments.</title>
        <authorList>
            <person name="den Bakker H.C."/>
            <person name="Warchocki S."/>
            <person name="Wright E.M."/>
            <person name="Allred A.F."/>
            <person name="Ahlstrom C."/>
            <person name="Manuel C.S."/>
            <person name="Stasiewicz M.J."/>
            <person name="Burrell A."/>
            <person name="Roof S."/>
            <person name="Strawn L."/>
            <person name="Fortes E.D."/>
            <person name="Nightingale K.K."/>
            <person name="Kephart D."/>
            <person name="Wiedmann M."/>
        </authorList>
    </citation>
    <scope>NUCLEOTIDE SEQUENCE [LARGE SCALE GENOMIC DNA]</scope>
    <source>
        <strain evidence="4 5">FSL S10-1188</strain>
    </source>
</reference>
<name>W7B417_9LIST</name>
<feature type="domain" description="Bacterial Ig" evidence="3">
    <location>
        <begin position="571"/>
        <end position="651"/>
    </location>
</feature>
<keyword evidence="1" id="KW-0727">SH2 domain</keyword>
<dbReference type="STRING" id="1265818.MAQA_13456"/>
<feature type="domain" description="Bacterial Ig" evidence="3">
    <location>
        <begin position="830"/>
        <end position="910"/>
    </location>
</feature>
<evidence type="ECO:0000259" key="2">
    <source>
        <dbReference type="Pfam" id="PF16403"/>
    </source>
</evidence>
<proteinExistence type="predicted"/>
<dbReference type="InterPro" id="IPR032179">
    <property type="entry name" value="Cry22Aa_Ig-like"/>
</dbReference>
<evidence type="ECO:0000313" key="5">
    <source>
        <dbReference type="Proteomes" id="UP000019246"/>
    </source>
</evidence>
<dbReference type="RefSeq" id="WP_052008577.1">
    <property type="nucleotide sequence ID" value="NZ_AOCG01000013.1"/>
</dbReference>
<feature type="domain" description="Pesticidal crystal protein Cry22Aa Ig-like" evidence="2">
    <location>
        <begin position="16"/>
        <end position="83"/>
    </location>
</feature>
<accession>W7B417</accession>
<dbReference type="PATRIC" id="fig|1265818.5.peg.2710"/>
<evidence type="ECO:0000313" key="4">
    <source>
        <dbReference type="EMBL" id="EUJ17486.1"/>
    </source>
</evidence>
<feature type="domain" description="Pesticidal crystal protein Cry22Aa Ig-like" evidence="2">
    <location>
        <begin position="250"/>
        <end position="317"/>
    </location>
</feature>
<protein>
    <submittedName>
        <fullName evidence="4">Putative peptidoglycan linked protein</fullName>
    </submittedName>
</protein>
<sequence>MSNGSITNDKPVINAADKTLKVGDTFDPKADVTASDTEDGDLTSAIEVTANNVDTSKPGTYEVTYKVTDSDGNETTKTITVTVGTNNKPVIEAADKTLKVGDTFDPKAGVTASDTEDGDLTSAIEVTANNVDTTKAGTYQVSYKVTDSDGNEATKTITVTVGTNNKPVIEAADKTIKVGDTFDPKADVTASDAEDGDLTSAIEVTANNVDTTKAGTYQVSYKVTDSDGNEATKTITVTVSTNDKPVINAADKTLKVGDTFDPKAGVTASDAEDGDLTSAIEVTANNVDTTKAGTYQVSYKVTDSDGNEATKTITVTVRTNDKPVINAADKTLKVGDTFDPKAGVTASDTEDGDLTSAIEVTANTVDPTTAGTYKVTYKVTDSDGNETTKTITVIVEKETTGTITANDFTIGTDSYVKGTYTGDVAKVQLVVNGEAKQAITVTGNAYQYYAKDKILNATDEVYVVALDANGKELDRAQVNVKKPTAGTITANDFTIGTDGYVKGTYTGDVAKVQLVVNGEAKQAITVTGNAYQYYAKDKILNATDEVYVVALDANGKELDRTQVNVKKPTAGTITASDFTVGTDSYVKGTYTGDVAKVQLVVNGEAKQAITVTGNAYQYYAKDKILNATDEVYAVALDANGKELDRVQVNVKTPTAGTITTNDYVLGTDSYVTGDYTGDVAKVQLVVNDEVRQAITVTGNTYRYYAKNLITSVTDVVYAVALDANGKELDRKLVNIVQKITTGTVVPNDFQKGTDNYVTGTTTGDVAKISITVNGTEFSKIPVQADGTFSYYANNRILQVTDKVLVKGYDAQGNLLDSKEVKVTTKADTTGEIKLDSFKLGTDSYITGSYTGDIAKIRVTKADQTYSTIPVSGGTLKYYAKNIVASATDIVMVEGLNSAGKVVSTKQLNIYTADGTITANSFQIGTDTYVTGTYTGDVTRVGLEVNGKVQSAIPVTNNAYQYYAKNLITSADDVVYAIGYDSLGNELNRVPVSIAGLAPVTGTITLDAFKVGNDTYVTGAYTGDITKVALVVNGKEQATIPATGNAIKYYAADLITSKDDVVTMIGYAADGRQVTEATLSLSEVTGTIAADSYKITDGYLTGTYTGDVSRVSVEINGTELKTIPVSADNTYRYYLKGQVTSTTDTVKVYGKDALGNVLSEATVTLTE</sequence>
<keyword evidence="5" id="KW-1185">Reference proteome</keyword>
<dbReference type="InterPro" id="IPR013783">
    <property type="entry name" value="Ig-like_fold"/>
</dbReference>
<dbReference type="Gene3D" id="2.60.40.10">
    <property type="entry name" value="Immunoglobulins"/>
    <property type="match status" value="5"/>
</dbReference>
<comment type="caution">
    <text evidence="4">The sequence shown here is derived from an EMBL/GenBank/DDBJ whole genome shotgun (WGS) entry which is preliminary data.</text>
</comment>
<gene>
    <name evidence="4" type="ORF">MAQA_13456</name>
</gene>
<feature type="domain" description="Bacterial Ig" evidence="3">
    <location>
        <begin position="914"/>
        <end position="994"/>
    </location>
</feature>
<feature type="domain" description="Bacterial Ig" evidence="3">
    <location>
        <begin position="1085"/>
        <end position="1165"/>
    </location>
</feature>
<feature type="domain" description="Bacterial Ig" evidence="3">
    <location>
        <begin position="656"/>
        <end position="736"/>
    </location>
</feature>
<dbReference type="GO" id="GO:0001784">
    <property type="term" value="F:phosphotyrosine residue binding"/>
    <property type="evidence" value="ECO:0007669"/>
    <property type="project" value="TreeGrafter"/>
</dbReference>
<dbReference type="InterPro" id="IPR051846">
    <property type="entry name" value="SH2_domain_adapters"/>
</dbReference>
<feature type="domain" description="Bacterial Ig" evidence="3">
    <location>
        <begin position="401"/>
        <end position="482"/>
    </location>
</feature>
<feature type="domain" description="Pesticidal crystal protein Cry22Aa Ig-like" evidence="2">
    <location>
        <begin position="328"/>
        <end position="395"/>
    </location>
</feature>
<dbReference type="PANTHER" id="PTHR15127:SF32">
    <property type="entry name" value="HEAVYWEIGHT, ISOFORM A"/>
    <property type="match status" value="1"/>
</dbReference>
<evidence type="ECO:0000256" key="1">
    <source>
        <dbReference type="ARBA" id="ARBA00022999"/>
    </source>
</evidence>
<dbReference type="Pfam" id="PF16403">
    <property type="entry name" value="Bact_surface_Ig-like"/>
    <property type="match status" value="5"/>
</dbReference>
<feature type="domain" description="Pesticidal crystal protein Cry22Aa Ig-like" evidence="2">
    <location>
        <begin position="94"/>
        <end position="161"/>
    </location>
</feature>
<dbReference type="InterPro" id="IPR046746">
    <property type="entry name" value="Big_15"/>
</dbReference>
<feature type="domain" description="Bacterial Ig" evidence="3">
    <location>
        <begin position="742"/>
        <end position="823"/>
    </location>
</feature>
<dbReference type="PANTHER" id="PTHR15127">
    <property type="entry name" value="HEAVYWEIGHT, ISOFORM A"/>
    <property type="match status" value="1"/>
</dbReference>
<feature type="domain" description="Pesticidal crystal protein Cry22Aa Ig-like" evidence="2">
    <location>
        <begin position="172"/>
        <end position="239"/>
    </location>
</feature>
<dbReference type="EMBL" id="AOCG01000013">
    <property type="protein sequence ID" value="EUJ17486.1"/>
    <property type="molecule type" value="Genomic_DNA"/>
</dbReference>
<dbReference type="Pfam" id="PF20622">
    <property type="entry name" value="Big_15"/>
    <property type="match status" value="9"/>
</dbReference>
<evidence type="ECO:0000259" key="3">
    <source>
        <dbReference type="Pfam" id="PF20622"/>
    </source>
</evidence>
<feature type="domain" description="Bacterial Ig" evidence="3">
    <location>
        <begin position="486"/>
        <end position="567"/>
    </location>
</feature>
<dbReference type="Proteomes" id="UP000019246">
    <property type="component" value="Unassembled WGS sequence"/>
</dbReference>
<dbReference type="OrthoDB" id="2358134at2"/>
<organism evidence="4 5">
    <name type="scientific">Listeria aquatica FSL S10-1188</name>
    <dbReference type="NCBI Taxonomy" id="1265818"/>
    <lineage>
        <taxon>Bacteria</taxon>
        <taxon>Bacillati</taxon>
        <taxon>Bacillota</taxon>
        <taxon>Bacilli</taxon>
        <taxon>Bacillales</taxon>
        <taxon>Listeriaceae</taxon>
        <taxon>Listeria</taxon>
    </lineage>
</organism>
<dbReference type="AlphaFoldDB" id="W7B417"/>
<feature type="domain" description="Bacterial Ig" evidence="3">
    <location>
        <begin position="1001"/>
        <end position="1080"/>
    </location>
</feature>